<reference evidence="3" key="1">
    <citation type="journal article" date="2019" name="Int. J. Syst. Evol. Microbiol.">
        <title>The Global Catalogue of Microorganisms (GCM) 10K type strain sequencing project: providing services to taxonomists for standard genome sequencing and annotation.</title>
        <authorList>
            <consortium name="The Broad Institute Genomics Platform"/>
            <consortium name="The Broad Institute Genome Sequencing Center for Infectious Disease"/>
            <person name="Wu L."/>
            <person name="Ma J."/>
        </authorList>
    </citation>
    <scope>NUCLEOTIDE SEQUENCE [LARGE SCALE GENOMIC DNA]</scope>
    <source>
        <strain evidence="3">CGMCC 4.7400</strain>
    </source>
</reference>
<evidence type="ECO:0000313" key="2">
    <source>
        <dbReference type="EMBL" id="MFD0313931.1"/>
    </source>
</evidence>
<dbReference type="InterPro" id="IPR014710">
    <property type="entry name" value="RmlC-like_jellyroll"/>
</dbReference>
<keyword evidence="3" id="KW-1185">Reference proteome</keyword>
<dbReference type="Gene3D" id="2.60.120.10">
    <property type="entry name" value="Jelly Rolls"/>
    <property type="match status" value="1"/>
</dbReference>
<dbReference type="PANTHER" id="PTHR36440">
    <property type="entry name" value="PUTATIVE (AFU_ORTHOLOGUE AFUA_8G07350)-RELATED"/>
    <property type="match status" value="1"/>
</dbReference>
<organism evidence="2 3">
    <name type="scientific">Streptomyces flavalbus</name>
    <dbReference type="NCBI Taxonomy" id="2665155"/>
    <lineage>
        <taxon>Bacteria</taxon>
        <taxon>Bacillati</taxon>
        <taxon>Actinomycetota</taxon>
        <taxon>Actinomycetes</taxon>
        <taxon>Kitasatosporales</taxon>
        <taxon>Streptomycetaceae</taxon>
        <taxon>Streptomyces</taxon>
    </lineage>
</organism>
<dbReference type="PANTHER" id="PTHR36440:SF1">
    <property type="entry name" value="PUTATIVE (AFU_ORTHOLOGUE AFUA_8G07350)-RELATED"/>
    <property type="match status" value="1"/>
</dbReference>
<evidence type="ECO:0000313" key="3">
    <source>
        <dbReference type="Proteomes" id="UP001597023"/>
    </source>
</evidence>
<dbReference type="SUPFAM" id="SSF51182">
    <property type="entry name" value="RmlC-like cupins"/>
    <property type="match status" value="1"/>
</dbReference>
<dbReference type="InterPro" id="IPR011051">
    <property type="entry name" value="RmlC_Cupin_sf"/>
</dbReference>
<dbReference type="Pfam" id="PF07883">
    <property type="entry name" value="Cupin_2"/>
    <property type="match status" value="1"/>
</dbReference>
<dbReference type="EMBL" id="JBHTEB010000001">
    <property type="protein sequence ID" value="MFD0313931.1"/>
    <property type="molecule type" value="Genomic_DNA"/>
</dbReference>
<proteinExistence type="predicted"/>
<dbReference type="InterPro" id="IPR053146">
    <property type="entry name" value="QDO-like"/>
</dbReference>
<protein>
    <submittedName>
        <fullName evidence="2">Cupin domain-containing protein</fullName>
    </submittedName>
</protein>
<dbReference type="RefSeq" id="WP_381605609.1">
    <property type="nucleotide sequence ID" value="NZ_JBHTEB010000001.1"/>
</dbReference>
<accession>A0ABW2W3J8</accession>
<feature type="domain" description="Cupin type-2" evidence="1">
    <location>
        <begin position="40"/>
        <end position="107"/>
    </location>
</feature>
<sequence length="135" mass="14364">MTGLQVIAKSTLPTVQINGEAAAHILNASKYDGLTVSAFIVDVAPDAGPPRHTHPYEEVFVIVDGTVRLEAGGEKLDATAEDICVVPAGMPHKFTNLGPGRARMVNIHAAVDVVTEFVPDDDDHNESYAYNRPGS</sequence>
<evidence type="ECO:0000259" key="1">
    <source>
        <dbReference type="Pfam" id="PF07883"/>
    </source>
</evidence>
<dbReference type="Proteomes" id="UP001597023">
    <property type="component" value="Unassembled WGS sequence"/>
</dbReference>
<comment type="caution">
    <text evidence="2">The sequence shown here is derived from an EMBL/GenBank/DDBJ whole genome shotgun (WGS) entry which is preliminary data.</text>
</comment>
<name>A0ABW2W3J8_9ACTN</name>
<gene>
    <name evidence="2" type="ORF">ACFQZ6_06760</name>
</gene>
<dbReference type="InterPro" id="IPR013096">
    <property type="entry name" value="Cupin_2"/>
</dbReference>